<name>A0ABZ2C7Q3_9PROT</name>
<accession>A0ABZ2C7Q3</accession>
<evidence type="ECO:0000313" key="1">
    <source>
        <dbReference type="EMBL" id="WVX67337.1"/>
    </source>
</evidence>
<evidence type="ECO:0000313" key="2">
    <source>
        <dbReference type="Proteomes" id="UP001330434"/>
    </source>
</evidence>
<dbReference type="Proteomes" id="UP001330434">
    <property type="component" value="Chromosome"/>
</dbReference>
<gene>
    <name evidence="1" type="ORF">Bealeia1_01536</name>
</gene>
<proteinExistence type="predicted"/>
<dbReference type="RefSeq" id="WP_331256105.1">
    <property type="nucleotide sequence ID" value="NZ_CP133270.1"/>
</dbReference>
<sequence length="113" mass="13606">MENQQLEVLERKVGQLIIENDFLKKKLGSLCQKERREMIEMNHENLSVRRQCSLLELNRSTIYYKTVERVHDTILANEINELWNDMPFYGYRRMTAELRRRRYQLLPSKAGSS</sequence>
<protein>
    <submittedName>
        <fullName evidence="1">IS3 family transposase domain protein</fullName>
    </submittedName>
</protein>
<dbReference type="EMBL" id="CP133270">
    <property type="protein sequence ID" value="WVX67337.1"/>
    <property type="molecule type" value="Genomic_DNA"/>
</dbReference>
<reference evidence="1 2" key="1">
    <citation type="journal article" date="2024" name="Environ. Microbiol.">
        <title>Novel evolutionary insights on the interactions of the Holosporales (Alphaproteobacteria) with eukaryotic hosts from comparative genomics.</title>
        <authorList>
            <person name="Giovannini M."/>
            <person name="Petroni G."/>
            <person name="Castelli M."/>
        </authorList>
    </citation>
    <scope>NUCLEOTIDE SEQUENCE [LARGE SCALE GENOMIC DNA]</scope>
    <source>
        <strain evidence="1 2">US_Bl 15I1</strain>
    </source>
</reference>
<organism evidence="1 2">
    <name type="scientific">Candidatus Bealeia paramacronuclearis</name>
    <dbReference type="NCBI Taxonomy" id="1921001"/>
    <lineage>
        <taxon>Bacteria</taxon>
        <taxon>Pseudomonadati</taxon>
        <taxon>Pseudomonadota</taxon>
        <taxon>Alphaproteobacteria</taxon>
        <taxon>Holosporales</taxon>
        <taxon>Holosporaceae</taxon>
        <taxon>Candidatus Bealeia</taxon>
    </lineage>
</organism>
<keyword evidence="2" id="KW-1185">Reference proteome</keyword>